<dbReference type="InterPro" id="IPR014747">
    <property type="entry name" value="Bac_photo_RC_H_C"/>
</dbReference>
<dbReference type="Proteomes" id="UP001500037">
    <property type="component" value="Unassembled WGS sequence"/>
</dbReference>
<name>A0ABN1T886_9ACTN</name>
<keyword evidence="2" id="KW-1185">Reference proteome</keyword>
<dbReference type="EMBL" id="BAAALF010000308">
    <property type="protein sequence ID" value="GAA1069097.1"/>
    <property type="molecule type" value="Genomic_DNA"/>
</dbReference>
<comment type="caution">
    <text evidence="1">The sequence shown here is derived from an EMBL/GenBank/DDBJ whole genome shotgun (WGS) entry which is preliminary data.</text>
</comment>
<dbReference type="SUPFAM" id="SSF50346">
    <property type="entry name" value="PRC-barrel domain"/>
    <property type="match status" value="1"/>
</dbReference>
<dbReference type="Gene3D" id="3.90.50.10">
    <property type="entry name" value="Photosynthetic Reaction Center, subunit H, domain 2"/>
    <property type="match status" value="1"/>
</dbReference>
<evidence type="ECO:0000313" key="2">
    <source>
        <dbReference type="Proteomes" id="UP001500037"/>
    </source>
</evidence>
<gene>
    <name evidence="1" type="ORF">GCM10009665_76000</name>
</gene>
<proteinExistence type="predicted"/>
<evidence type="ECO:0000313" key="1">
    <source>
        <dbReference type="EMBL" id="GAA1069097.1"/>
    </source>
</evidence>
<organism evidence="1 2">
    <name type="scientific">Kitasatospora nipponensis</name>
    <dbReference type="NCBI Taxonomy" id="258049"/>
    <lineage>
        <taxon>Bacteria</taxon>
        <taxon>Bacillati</taxon>
        <taxon>Actinomycetota</taxon>
        <taxon>Actinomycetes</taxon>
        <taxon>Kitasatosporales</taxon>
        <taxon>Streptomycetaceae</taxon>
        <taxon>Kitasatospora</taxon>
    </lineage>
</organism>
<dbReference type="InterPro" id="IPR011033">
    <property type="entry name" value="PRC_barrel-like_sf"/>
</dbReference>
<dbReference type="RefSeq" id="WP_344446852.1">
    <property type="nucleotide sequence ID" value="NZ_BAAALF010000308.1"/>
</dbReference>
<sequence>MSSAEIWVYRTTSGHLFGADLIGFHVEATDGQVGRIDQHSDEVGSAYLVVDTGPWIFGRHVLLPAGTVVQVDHSEKKVYVDRSREEIKAGPDFEPRTHTSPAAREMYSSYYGPFYGGPML</sequence>
<reference evidence="1 2" key="1">
    <citation type="journal article" date="2019" name="Int. J. Syst. Evol. Microbiol.">
        <title>The Global Catalogue of Microorganisms (GCM) 10K type strain sequencing project: providing services to taxonomists for standard genome sequencing and annotation.</title>
        <authorList>
            <consortium name="The Broad Institute Genomics Platform"/>
            <consortium name="The Broad Institute Genome Sequencing Center for Infectious Disease"/>
            <person name="Wu L."/>
            <person name="Ma J."/>
        </authorList>
    </citation>
    <scope>NUCLEOTIDE SEQUENCE [LARGE SCALE GENOMIC DNA]</scope>
    <source>
        <strain evidence="1 2">JCM 13004</strain>
    </source>
</reference>
<protein>
    <recommendedName>
        <fullName evidence="3">PRC-barrel domain protein</fullName>
    </recommendedName>
</protein>
<accession>A0ABN1T886</accession>
<evidence type="ECO:0008006" key="3">
    <source>
        <dbReference type="Google" id="ProtNLM"/>
    </source>
</evidence>